<feature type="transmembrane region" description="Helical" evidence="9">
    <location>
        <begin position="27"/>
        <end position="45"/>
    </location>
</feature>
<evidence type="ECO:0000313" key="12">
    <source>
        <dbReference type="EMBL" id="MFD1200760.1"/>
    </source>
</evidence>
<evidence type="ECO:0000256" key="1">
    <source>
        <dbReference type="ARBA" id="ARBA00004651"/>
    </source>
</evidence>
<dbReference type="Gene3D" id="1.20.1640.10">
    <property type="entry name" value="Multidrug efflux transporter AcrB transmembrane domain"/>
    <property type="match status" value="1"/>
</dbReference>
<evidence type="ECO:0000256" key="7">
    <source>
        <dbReference type="ARBA" id="ARBA00023010"/>
    </source>
</evidence>
<keyword evidence="2 9" id="KW-0813">Transport</keyword>
<dbReference type="RefSeq" id="WP_343959267.1">
    <property type="nucleotide sequence ID" value="NZ_BAAAKZ010000003.1"/>
</dbReference>
<evidence type="ECO:0000256" key="2">
    <source>
        <dbReference type="ARBA" id="ARBA00022448"/>
    </source>
</evidence>
<feature type="compositionally biased region" description="Low complexity" evidence="10">
    <location>
        <begin position="335"/>
        <end position="346"/>
    </location>
</feature>
<evidence type="ECO:0000256" key="8">
    <source>
        <dbReference type="ARBA" id="ARBA00023136"/>
    </source>
</evidence>
<reference evidence="13" key="1">
    <citation type="journal article" date="2019" name="Int. J. Syst. Evol. Microbiol.">
        <title>The Global Catalogue of Microorganisms (GCM) 10K type strain sequencing project: providing services to taxonomists for standard genome sequencing and annotation.</title>
        <authorList>
            <consortium name="The Broad Institute Genomics Platform"/>
            <consortium name="The Broad Institute Genome Sequencing Center for Infectious Disease"/>
            <person name="Wu L."/>
            <person name="Ma J."/>
        </authorList>
    </citation>
    <scope>NUCLEOTIDE SEQUENCE [LARGE SCALE GENOMIC DNA]</scope>
    <source>
        <strain evidence="13">CCUG 50213</strain>
    </source>
</reference>
<comment type="similarity">
    <text evidence="9">Belongs to the SecD/SecF family. SecF subfamily.</text>
</comment>
<evidence type="ECO:0000256" key="9">
    <source>
        <dbReference type="HAMAP-Rule" id="MF_01464"/>
    </source>
</evidence>
<dbReference type="InterPro" id="IPR048634">
    <property type="entry name" value="SecD_SecF_C"/>
</dbReference>
<feature type="transmembrane region" description="Helical" evidence="9">
    <location>
        <begin position="172"/>
        <end position="192"/>
    </location>
</feature>
<keyword evidence="5 9" id="KW-0653">Protein transport</keyword>
<dbReference type="EMBL" id="JBHTLY010000001">
    <property type="protein sequence ID" value="MFD1200760.1"/>
    <property type="molecule type" value="Genomic_DNA"/>
</dbReference>
<dbReference type="Proteomes" id="UP001597181">
    <property type="component" value="Unassembled WGS sequence"/>
</dbReference>
<gene>
    <name evidence="9 12" type="primary">secF</name>
    <name evidence="12" type="ORF">ACFQ3U_02480</name>
</gene>
<feature type="transmembrane region" description="Helical" evidence="9">
    <location>
        <begin position="282"/>
        <end position="306"/>
    </location>
</feature>
<keyword evidence="7 9" id="KW-0811">Translocation</keyword>
<evidence type="ECO:0000259" key="11">
    <source>
        <dbReference type="Pfam" id="PF02355"/>
    </source>
</evidence>
<dbReference type="InterPro" id="IPR005665">
    <property type="entry name" value="SecF_bac"/>
</dbReference>
<dbReference type="InterPro" id="IPR022646">
    <property type="entry name" value="SecD/SecF_CS"/>
</dbReference>
<dbReference type="PANTHER" id="PTHR30081:SF8">
    <property type="entry name" value="PROTEIN TRANSLOCASE SUBUNIT SECF"/>
    <property type="match status" value="1"/>
</dbReference>
<evidence type="ECO:0000256" key="4">
    <source>
        <dbReference type="ARBA" id="ARBA00022692"/>
    </source>
</evidence>
<proteinExistence type="inferred from homology"/>
<organism evidence="12 13">
    <name type="scientific">Leucobacter albus</name>
    <dbReference type="NCBI Taxonomy" id="272210"/>
    <lineage>
        <taxon>Bacteria</taxon>
        <taxon>Bacillati</taxon>
        <taxon>Actinomycetota</taxon>
        <taxon>Actinomycetes</taxon>
        <taxon>Micrococcales</taxon>
        <taxon>Microbacteriaceae</taxon>
        <taxon>Leucobacter</taxon>
    </lineage>
</organism>
<dbReference type="NCBIfam" id="TIGR00966">
    <property type="entry name" value="transloc_SecF"/>
    <property type="match status" value="1"/>
</dbReference>
<keyword evidence="13" id="KW-1185">Reference proteome</keyword>
<comment type="function">
    <text evidence="9">Part of the Sec protein translocase complex. Interacts with the SecYEG preprotein conducting channel. SecDF uses the proton motive force (PMF) to complete protein translocation after the ATP-dependent function of SecA.</text>
</comment>
<evidence type="ECO:0000256" key="3">
    <source>
        <dbReference type="ARBA" id="ARBA00022475"/>
    </source>
</evidence>
<dbReference type="InterPro" id="IPR055344">
    <property type="entry name" value="SecD_SecF_C_bact"/>
</dbReference>
<evidence type="ECO:0000256" key="10">
    <source>
        <dbReference type="SAM" id="MobiDB-lite"/>
    </source>
</evidence>
<feature type="transmembrane region" description="Helical" evidence="9">
    <location>
        <begin position="146"/>
        <end position="165"/>
    </location>
</feature>
<feature type="transmembrane region" description="Helical" evidence="9">
    <location>
        <begin position="257"/>
        <end position="276"/>
    </location>
</feature>
<feature type="transmembrane region" description="Helical" evidence="9">
    <location>
        <begin position="198"/>
        <end position="219"/>
    </location>
</feature>
<comment type="caution">
    <text evidence="12">The sequence shown here is derived from an EMBL/GenBank/DDBJ whole genome shotgun (WGS) entry which is preliminary data.</text>
</comment>
<keyword evidence="4 9" id="KW-0812">Transmembrane</keyword>
<dbReference type="PANTHER" id="PTHR30081">
    <property type="entry name" value="PROTEIN-EXPORT MEMBRANE PROTEIN SEC"/>
    <property type="match status" value="1"/>
</dbReference>
<keyword evidence="3 9" id="KW-1003">Cell membrane</keyword>
<dbReference type="SUPFAM" id="SSF82866">
    <property type="entry name" value="Multidrug efflux transporter AcrB transmembrane domain"/>
    <property type="match status" value="1"/>
</dbReference>
<protein>
    <recommendedName>
        <fullName evidence="9">Protein-export membrane protein SecF</fullName>
    </recommendedName>
</protein>
<dbReference type="InterPro" id="IPR022813">
    <property type="entry name" value="SecD/SecF_arch_bac"/>
</dbReference>
<keyword evidence="8 9" id="KW-0472">Membrane</keyword>
<evidence type="ECO:0000256" key="5">
    <source>
        <dbReference type="ARBA" id="ARBA00022927"/>
    </source>
</evidence>
<sequence>MARSFAEFGNALYTGEKSIDFVGRRKLWYTVSAVLLIIAIVGPFLRGGFQLGIEFTGGSQFQVHVANSQERDPEVAARAVAESLPGSAPRISVLGQNEVRVQTEALDDAQNRAVTEALAKGYGVDTDEVTYSFIGPVWGQDITKQAIIALVVFILLAALVMALYFRTWKMSLAAMLALFHDLIITAGIYGLAGFEVTPAAMIGFLTILGYSLYDTVVVFDKIRENTSPGELSDARTFGEAVNLAVNQTLVRSINTSVVALLPVASILFVGAGFLGAGTLRDISLALFIGIIAGAYSTIFVAAPAYAHMRAGDKAVRERDERILRLRERQGEADDASAATAESTASR</sequence>
<name>A0ABW3TJG2_9MICO</name>
<keyword evidence="6 9" id="KW-1133">Transmembrane helix</keyword>
<dbReference type="InterPro" id="IPR022645">
    <property type="entry name" value="SecD/SecF_bac"/>
</dbReference>
<dbReference type="PRINTS" id="PR01755">
    <property type="entry name" value="SECFTRNLCASE"/>
</dbReference>
<feature type="region of interest" description="Disordered" evidence="10">
    <location>
        <begin position="326"/>
        <end position="346"/>
    </location>
</feature>
<evidence type="ECO:0000256" key="6">
    <source>
        <dbReference type="ARBA" id="ARBA00022989"/>
    </source>
</evidence>
<dbReference type="HAMAP" id="MF_01464_B">
    <property type="entry name" value="SecF_B"/>
    <property type="match status" value="1"/>
</dbReference>
<accession>A0ABW3TJG2</accession>
<dbReference type="Pfam" id="PF02355">
    <property type="entry name" value="SecD_SecF_C"/>
    <property type="match status" value="1"/>
</dbReference>
<comment type="subunit">
    <text evidence="9">Forms a complex with SecD. Part of the essential Sec protein translocation apparatus which comprises SecA, SecYEG and auxiliary proteins SecDF. Other proteins may also be involved.</text>
</comment>
<dbReference type="NCBIfam" id="TIGR00916">
    <property type="entry name" value="2A0604s01"/>
    <property type="match status" value="1"/>
</dbReference>
<evidence type="ECO:0000313" key="13">
    <source>
        <dbReference type="Proteomes" id="UP001597181"/>
    </source>
</evidence>
<comment type="subcellular location">
    <subcellularLocation>
        <location evidence="1 9">Cell membrane</location>
        <topology evidence="1 9">Multi-pass membrane protein</topology>
    </subcellularLocation>
</comment>
<dbReference type="Pfam" id="PF07549">
    <property type="entry name" value="Sec_GG"/>
    <property type="match status" value="1"/>
</dbReference>
<feature type="domain" description="Protein export membrane protein SecD/SecF C-terminal" evidence="11">
    <location>
        <begin position="116"/>
        <end position="308"/>
    </location>
</feature>